<dbReference type="KEGG" id="rsx:RhiXN_12067"/>
<dbReference type="RefSeq" id="XP_043186643.1">
    <property type="nucleotide sequence ID" value="XM_043331882.1"/>
</dbReference>
<reference evidence="1" key="1">
    <citation type="submission" date="2020-05" db="EMBL/GenBank/DDBJ databases">
        <title>Evolutionary and genomic comparisons of hybrid uninucleate and nonhybrid Rhizoctonia fungi.</title>
        <authorList>
            <person name="Li C."/>
            <person name="Chen X."/>
        </authorList>
    </citation>
    <scope>NUCLEOTIDE SEQUENCE</scope>
    <source>
        <strain evidence="1">AG-1 IA</strain>
    </source>
</reference>
<dbReference type="GeneID" id="67034345"/>
<dbReference type="InterPro" id="IPR021109">
    <property type="entry name" value="Peptidase_aspartic_dom_sf"/>
</dbReference>
<evidence type="ECO:0000313" key="1">
    <source>
        <dbReference type="EMBL" id="QRW26406.1"/>
    </source>
</evidence>
<accession>A0A8H8P9R9</accession>
<gene>
    <name evidence="1" type="ORF">RhiXN_12067</name>
</gene>
<dbReference type="AlphaFoldDB" id="A0A8H8P9R9"/>
<dbReference type="EMBL" id="CP059672">
    <property type="protein sequence ID" value="QRW26406.1"/>
    <property type="molecule type" value="Genomic_DNA"/>
</dbReference>
<organism evidence="1 2">
    <name type="scientific">Rhizoctonia solani</name>
    <dbReference type="NCBI Taxonomy" id="456999"/>
    <lineage>
        <taxon>Eukaryota</taxon>
        <taxon>Fungi</taxon>
        <taxon>Dikarya</taxon>
        <taxon>Basidiomycota</taxon>
        <taxon>Agaricomycotina</taxon>
        <taxon>Agaricomycetes</taxon>
        <taxon>Cantharellales</taxon>
        <taxon>Ceratobasidiaceae</taxon>
        <taxon>Rhizoctonia</taxon>
    </lineage>
</organism>
<dbReference type="Proteomes" id="UP000650533">
    <property type="component" value="Chromosome 15"/>
</dbReference>
<name>A0A8H8P9R9_9AGAM</name>
<dbReference type="Gene3D" id="2.40.70.10">
    <property type="entry name" value="Acid Proteases"/>
    <property type="match status" value="1"/>
</dbReference>
<sequence length="146" mass="16673">MTETFLIHNTRLNDAILGIKWLNTHNPKINWSQHTLAFPHLPPEQITIAQEEEADPNLLEGVPVRYHQYAKVFGEEEFNKLPPCQHYNIGIILTKEGLLNSPLYNMMGAKSATLKDWLRSCFSRLTLKLCQTGLSVLISLQVLAYD</sequence>
<protein>
    <submittedName>
        <fullName evidence="1">Retrotransposable element Tf2 protein</fullName>
    </submittedName>
</protein>
<evidence type="ECO:0000313" key="2">
    <source>
        <dbReference type="Proteomes" id="UP000650533"/>
    </source>
</evidence>
<proteinExistence type="predicted"/>